<dbReference type="Proteomes" id="UP000050794">
    <property type="component" value="Unassembled WGS sequence"/>
</dbReference>
<feature type="compositionally biased region" description="Basic and acidic residues" evidence="3">
    <location>
        <begin position="20"/>
        <end position="29"/>
    </location>
</feature>
<dbReference type="Pfam" id="PF03088">
    <property type="entry name" value="Str_synth"/>
    <property type="match status" value="1"/>
</dbReference>
<reference evidence="5 6" key="2">
    <citation type="submission" date="2018-11" db="EMBL/GenBank/DDBJ databases">
        <authorList>
            <consortium name="Pathogen Informatics"/>
        </authorList>
    </citation>
    <scope>NUCLEOTIDE SEQUENCE [LARGE SCALE GENOMIC DNA]</scope>
</reference>
<dbReference type="InterPro" id="IPR011042">
    <property type="entry name" value="6-blade_b-propeller_TolB-like"/>
</dbReference>
<comment type="similarity">
    <text evidence="1">Belongs to the strictosidine synthase family.</text>
</comment>
<evidence type="ECO:0000256" key="3">
    <source>
        <dbReference type="SAM" id="MobiDB-lite"/>
    </source>
</evidence>
<keyword evidence="2" id="KW-0325">Glycoprotein</keyword>
<dbReference type="GO" id="GO:0016787">
    <property type="term" value="F:hydrolase activity"/>
    <property type="evidence" value="ECO:0007669"/>
    <property type="project" value="TreeGrafter"/>
</dbReference>
<protein>
    <submittedName>
        <fullName evidence="7">Adipocyte plasma membrane-associated protein</fullName>
    </submittedName>
</protein>
<evidence type="ECO:0000256" key="1">
    <source>
        <dbReference type="ARBA" id="ARBA00009191"/>
    </source>
</evidence>
<dbReference type="Pfam" id="PF20067">
    <property type="entry name" value="SSL_N"/>
    <property type="match status" value="1"/>
</dbReference>
<evidence type="ECO:0000313" key="5">
    <source>
        <dbReference type="EMBL" id="VDM41366.1"/>
    </source>
</evidence>
<evidence type="ECO:0000313" key="6">
    <source>
        <dbReference type="Proteomes" id="UP000050794"/>
    </source>
</evidence>
<evidence type="ECO:0000313" key="7">
    <source>
        <dbReference type="WBParaSite" id="TCNE_0001004501-mRNA-1"/>
    </source>
</evidence>
<evidence type="ECO:0000256" key="2">
    <source>
        <dbReference type="ARBA" id="ARBA00023180"/>
    </source>
</evidence>
<gene>
    <name evidence="5" type="ORF">TCNE_LOCUS10045</name>
</gene>
<name>A0A183UNH5_TOXCA</name>
<dbReference type="SUPFAM" id="SSF63829">
    <property type="entry name" value="Calcium-dependent phosphotriesterase"/>
    <property type="match status" value="1"/>
</dbReference>
<dbReference type="EMBL" id="UYWY01020369">
    <property type="protein sequence ID" value="VDM41366.1"/>
    <property type="molecule type" value="Genomic_DNA"/>
</dbReference>
<dbReference type="GO" id="GO:0012505">
    <property type="term" value="C:endomembrane system"/>
    <property type="evidence" value="ECO:0007669"/>
    <property type="project" value="TreeGrafter"/>
</dbReference>
<dbReference type="Gene3D" id="2.120.10.30">
    <property type="entry name" value="TolB, C-terminal domain"/>
    <property type="match status" value="1"/>
</dbReference>
<dbReference type="PANTHER" id="PTHR10426">
    <property type="entry name" value="STRICTOSIDINE SYNTHASE-RELATED"/>
    <property type="match status" value="1"/>
</dbReference>
<accession>A0A183UNH5</accession>
<dbReference type="InterPro" id="IPR018119">
    <property type="entry name" value="Strictosidine_synth_cons-reg"/>
</dbReference>
<evidence type="ECO:0000259" key="4">
    <source>
        <dbReference type="Pfam" id="PF03088"/>
    </source>
</evidence>
<keyword evidence="6" id="KW-1185">Reference proteome</keyword>
<feature type="domain" description="Strictosidine synthase conserved region" evidence="4">
    <location>
        <begin position="229"/>
        <end position="310"/>
    </location>
</feature>
<proteinExistence type="inferred from homology"/>
<feature type="region of interest" description="Disordered" evidence="3">
    <location>
        <begin position="1"/>
        <end position="32"/>
    </location>
</feature>
<reference evidence="7" key="1">
    <citation type="submission" date="2016-06" db="UniProtKB">
        <authorList>
            <consortium name="WormBaseParasite"/>
        </authorList>
    </citation>
    <scope>IDENTIFICATION</scope>
</reference>
<organism evidence="6 7">
    <name type="scientific">Toxocara canis</name>
    <name type="common">Canine roundworm</name>
    <dbReference type="NCBI Taxonomy" id="6265"/>
    <lineage>
        <taxon>Eukaryota</taxon>
        <taxon>Metazoa</taxon>
        <taxon>Ecdysozoa</taxon>
        <taxon>Nematoda</taxon>
        <taxon>Chromadorea</taxon>
        <taxon>Rhabditida</taxon>
        <taxon>Spirurina</taxon>
        <taxon>Ascaridomorpha</taxon>
        <taxon>Ascaridoidea</taxon>
        <taxon>Toxocaridae</taxon>
        <taxon>Toxocara</taxon>
    </lineage>
</organism>
<dbReference type="WBParaSite" id="TCNE_0001004501-mRNA-1">
    <property type="protein sequence ID" value="TCNE_0001004501-mRNA-1"/>
    <property type="gene ID" value="TCNE_0001004501"/>
</dbReference>
<dbReference type="PANTHER" id="PTHR10426:SF124">
    <property type="entry name" value="STRICTOSIDINE SYNTHASE CONSERVED REGION DOMAIN-CONTAINING PROTEIN"/>
    <property type="match status" value="1"/>
</dbReference>
<sequence>MLGGGDLYRRKPTSENQKCSSEESHREPAKPSIPAGQLFGAQSFCRTCTRYSSIVCVCFIIVTISTRYFSDGPIQSLDFVLPIPPPLIGTLLPNSILSSGDRLLEGAVYGPESLALHTSSKTVYSGLKTGNIVAMKIDDSGKISVYRTYRLNTEADSSRCDGSYSMQPICGRPLGMRFRKQNSDLLLVADAYYGVYEIDVTNGNSKLILKTGTRISDPSNATPLRHLNDLDELDDGRIILSEPSYKFADRDCVYAMTEHSGDGRLLLFDRNKQQLRILVDRLQYPNGVQIVENGFCVLFAEMGNLRILRHCFGDGFSSYNVVIDNLPGYPDNIRLSRNGMLWVPLGQVRLVSDHWITTRAWLRNLIATLTSIRSFSLLIEWASPKYGMVVVVDPNNGSIIRSLHDPSGETISAISQVLEMDNGTLLLGGDSNAFVLRVRL</sequence>
<dbReference type="AlphaFoldDB" id="A0A183UNH5"/>